<evidence type="ECO:0000259" key="2">
    <source>
        <dbReference type="Pfam" id="PF26061"/>
    </source>
</evidence>
<organism evidence="3 4">
    <name type="scientific">Phaeosphaeria nodorum (strain SN15 / ATCC MYA-4574 / FGSC 10173)</name>
    <name type="common">Glume blotch fungus</name>
    <name type="synonym">Parastagonospora nodorum</name>
    <dbReference type="NCBI Taxonomy" id="321614"/>
    <lineage>
        <taxon>Eukaryota</taxon>
        <taxon>Fungi</taxon>
        <taxon>Dikarya</taxon>
        <taxon>Ascomycota</taxon>
        <taxon>Pezizomycotina</taxon>
        <taxon>Dothideomycetes</taxon>
        <taxon>Pleosporomycetidae</taxon>
        <taxon>Pleosporales</taxon>
        <taxon>Pleosporineae</taxon>
        <taxon>Phaeosphaeriaceae</taxon>
        <taxon>Parastagonospora</taxon>
    </lineage>
</organism>
<keyword evidence="4" id="KW-1185">Reference proteome</keyword>
<dbReference type="VEuPathDB" id="FungiDB:JI435_429310"/>
<feature type="signal peptide" evidence="1">
    <location>
        <begin position="1"/>
        <end position="18"/>
    </location>
</feature>
<dbReference type="InterPro" id="IPR058334">
    <property type="entry name" value="DUF8021"/>
</dbReference>
<feature type="domain" description="DUF8021" evidence="2">
    <location>
        <begin position="147"/>
        <end position="257"/>
    </location>
</feature>
<dbReference type="EMBL" id="CP069025">
    <property type="protein sequence ID" value="QRC93505.1"/>
    <property type="molecule type" value="Genomic_DNA"/>
</dbReference>
<reference evidence="4" key="1">
    <citation type="journal article" date="2021" name="BMC Genomics">
        <title>Chromosome-level genome assembly and manually-curated proteome of model necrotroph Parastagonospora nodorum Sn15 reveals a genome-wide trove of candidate effector homologs, and redundancy of virulence-related functions within an accessory chromosome.</title>
        <authorList>
            <person name="Bertazzoni S."/>
            <person name="Jones D.A.B."/>
            <person name="Phan H.T."/>
            <person name="Tan K.-C."/>
            <person name="Hane J.K."/>
        </authorList>
    </citation>
    <scope>NUCLEOTIDE SEQUENCE [LARGE SCALE GENOMIC DNA]</scope>
    <source>
        <strain evidence="4">SN15 / ATCC MYA-4574 / FGSC 10173)</strain>
    </source>
</reference>
<dbReference type="Proteomes" id="UP000663193">
    <property type="component" value="Chromosome 3"/>
</dbReference>
<dbReference type="OrthoDB" id="3504677at2759"/>
<sequence>MRSLIIAILSVLTTQASSACTRETLKAITDAHLAAQTAGQTSFAANATYTENRKKVDLKSSVLSKALKVDHARAQHDVPQCAAFSELIVTNSAAPYVIATQIRLDNTTNHVSQIDSIITTKGDWLFNVTGTYYWASREIWDAIPAAKRDSRATIQAAGDAYCDLFSNKSVKVPWGTPCARLEGGSYTGKGAATDSCNVGVPSGVSLVNRQYVIDEEYGTVDIIMDFAGTKGQVGKSGLPDSHDFRVEGGKLRFVHTLSSCGGKACM</sequence>
<evidence type="ECO:0000313" key="3">
    <source>
        <dbReference type="EMBL" id="QRC93505.1"/>
    </source>
</evidence>
<gene>
    <name evidence="3" type="ORF">JI435_429310</name>
</gene>
<evidence type="ECO:0000313" key="4">
    <source>
        <dbReference type="Proteomes" id="UP000663193"/>
    </source>
</evidence>
<accession>A0A7U2EUV2</accession>
<proteinExistence type="predicted"/>
<name>A0A7U2EUV2_PHANO</name>
<evidence type="ECO:0000256" key="1">
    <source>
        <dbReference type="SAM" id="SignalP"/>
    </source>
</evidence>
<dbReference type="PROSITE" id="PS51257">
    <property type="entry name" value="PROKAR_LIPOPROTEIN"/>
    <property type="match status" value="1"/>
</dbReference>
<keyword evidence="1" id="KW-0732">Signal</keyword>
<protein>
    <recommendedName>
        <fullName evidence="2">DUF8021 domain-containing protein</fullName>
    </recommendedName>
</protein>
<dbReference type="Pfam" id="PF26061">
    <property type="entry name" value="DUF8021"/>
    <property type="match status" value="1"/>
</dbReference>
<feature type="chain" id="PRO_5030756361" description="DUF8021 domain-containing protein" evidence="1">
    <location>
        <begin position="19"/>
        <end position="266"/>
    </location>
</feature>
<dbReference type="AlphaFoldDB" id="A0A7U2EUV2"/>